<keyword evidence="1" id="KW-0472">Membrane</keyword>
<comment type="caution">
    <text evidence="2">The sequence shown here is derived from an EMBL/GenBank/DDBJ whole genome shotgun (WGS) entry which is preliminary data.</text>
</comment>
<dbReference type="RefSeq" id="WP_378536706.1">
    <property type="nucleotide sequence ID" value="NZ_JBHSBH010000014.1"/>
</dbReference>
<name>A0ABV8FTU6_9ACTN</name>
<protein>
    <submittedName>
        <fullName evidence="2">Uncharacterized protein</fullName>
    </submittedName>
</protein>
<keyword evidence="1" id="KW-1133">Transmembrane helix</keyword>
<evidence type="ECO:0000256" key="1">
    <source>
        <dbReference type="SAM" id="Phobius"/>
    </source>
</evidence>
<reference evidence="3" key="1">
    <citation type="journal article" date="2019" name="Int. J. Syst. Evol. Microbiol.">
        <title>The Global Catalogue of Microorganisms (GCM) 10K type strain sequencing project: providing services to taxonomists for standard genome sequencing and annotation.</title>
        <authorList>
            <consortium name="The Broad Institute Genomics Platform"/>
            <consortium name="The Broad Institute Genome Sequencing Center for Infectious Disease"/>
            <person name="Wu L."/>
            <person name="Ma J."/>
        </authorList>
    </citation>
    <scope>NUCLEOTIDE SEQUENCE [LARGE SCALE GENOMIC DNA]</scope>
    <source>
        <strain evidence="3">TBRC 1826</strain>
    </source>
</reference>
<gene>
    <name evidence="2" type="ORF">ACFOVU_22325</name>
</gene>
<dbReference type="EMBL" id="JBHSBH010000014">
    <property type="protein sequence ID" value="MFC3998678.1"/>
    <property type="molecule type" value="Genomic_DNA"/>
</dbReference>
<evidence type="ECO:0000313" key="2">
    <source>
        <dbReference type="EMBL" id="MFC3998678.1"/>
    </source>
</evidence>
<feature type="transmembrane region" description="Helical" evidence="1">
    <location>
        <begin position="131"/>
        <end position="156"/>
    </location>
</feature>
<evidence type="ECO:0000313" key="3">
    <source>
        <dbReference type="Proteomes" id="UP001595847"/>
    </source>
</evidence>
<dbReference type="Proteomes" id="UP001595847">
    <property type="component" value="Unassembled WGS sequence"/>
</dbReference>
<sequence>MTGTKRAVLLCVAVVVAVAAQVTGLYGWSAAVAGSGVQVMAGAGTSCMHVDLPPEVPREGLETRRFEGGWSWAPPGLTCRTEIDGRSTVVHEPEWSTMAGPLAALLAGIAATTGAVAAGQRAMAPDRPRRFRAVVTALSTVLQPITLVVCATAVILPGAV</sequence>
<organism evidence="2 3">
    <name type="scientific">Nocardiopsis sediminis</name>
    <dbReference type="NCBI Taxonomy" id="1778267"/>
    <lineage>
        <taxon>Bacteria</taxon>
        <taxon>Bacillati</taxon>
        <taxon>Actinomycetota</taxon>
        <taxon>Actinomycetes</taxon>
        <taxon>Streptosporangiales</taxon>
        <taxon>Nocardiopsidaceae</taxon>
        <taxon>Nocardiopsis</taxon>
    </lineage>
</organism>
<keyword evidence="3" id="KW-1185">Reference proteome</keyword>
<accession>A0ABV8FTU6</accession>
<feature type="transmembrane region" description="Helical" evidence="1">
    <location>
        <begin position="98"/>
        <end position="119"/>
    </location>
</feature>
<proteinExistence type="predicted"/>
<keyword evidence="1" id="KW-0812">Transmembrane</keyword>